<dbReference type="SUPFAM" id="SSF48452">
    <property type="entry name" value="TPR-like"/>
    <property type="match status" value="1"/>
</dbReference>
<feature type="signal peptide" evidence="1">
    <location>
        <begin position="1"/>
        <end position="22"/>
    </location>
</feature>
<evidence type="ECO:0000313" key="2">
    <source>
        <dbReference type="EMBL" id="EON76729.1"/>
    </source>
</evidence>
<evidence type="ECO:0008006" key="4">
    <source>
        <dbReference type="Google" id="ProtNLM"/>
    </source>
</evidence>
<dbReference type="InterPro" id="IPR021314">
    <property type="entry name" value="DUF2911"/>
</dbReference>
<dbReference type="PATRIC" id="fig|1288963.3.peg.2777"/>
<name>R7ZRV9_9BACT</name>
<feature type="chain" id="PRO_5004461868" description="Dihydrolipoamide dehydrogenase" evidence="1">
    <location>
        <begin position="23"/>
        <end position="282"/>
    </location>
</feature>
<dbReference type="Proteomes" id="UP000013909">
    <property type="component" value="Unassembled WGS sequence"/>
</dbReference>
<reference evidence="2 3" key="1">
    <citation type="submission" date="2013-02" db="EMBL/GenBank/DDBJ databases">
        <title>A novel strain isolated from Lonar lake, Maharashtra, India.</title>
        <authorList>
            <person name="Singh A."/>
        </authorList>
    </citation>
    <scope>NUCLEOTIDE SEQUENCE [LARGE SCALE GENOMIC DNA]</scope>
    <source>
        <strain evidence="2 3">AK24</strain>
    </source>
</reference>
<dbReference type="STRING" id="1232681.ADIS_2788"/>
<organism evidence="2 3">
    <name type="scientific">Lunatimonas lonarensis</name>
    <dbReference type="NCBI Taxonomy" id="1232681"/>
    <lineage>
        <taxon>Bacteria</taxon>
        <taxon>Pseudomonadati</taxon>
        <taxon>Bacteroidota</taxon>
        <taxon>Cytophagia</taxon>
        <taxon>Cytophagales</taxon>
        <taxon>Cyclobacteriaceae</taxon>
    </lineage>
</organism>
<proteinExistence type="predicted"/>
<dbReference type="InterPro" id="IPR011990">
    <property type="entry name" value="TPR-like_helical_dom_sf"/>
</dbReference>
<accession>R7ZRV9</accession>
<keyword evidence="3" id="KW-1185">Reference proteome</keyword>
<gene>
    <name evidence="2" type="ORF">ADIS_2788</name>
</gene>
<evidence type="ECO:0000313" key="3">
    <source>
        <dbReference type="Proteomes" id="UP000013909"/>
    </source>
</evidence>
<dbReference type="Gene3D" id="1.25.40.10">
    <property type="entry name" value="Tetratricopeptide repeat domain"/>
    <property type="match status" value="1"/>
</dbReference>
<sequence length="282" mass="31982">MFTKYFLSLTTCFALFITIAEAQIQMPQASPPSKTTQLVGLTQISLEYSRPSVRDRKIFGTLVPYGEVWRTGANSATTFEFSTDVSIEGRSLPAGKYALYSIPGSSTWTLIFYRNTSLWGAIGYDPKDDVFRIQVPRRKLKSSVETFEIGFNNITDTGTTIRLQWEKSEVSFRIETEVDAIVMKQIEDQVINKTPSNPGVYFQAATYYFNTGKDLSKALEWVTKSVEADPKYWTIHLKAKIEQKLGLNDAAIKSAQTSMEMARKENNPDYIRLNEQLIKSIK</sequence>
<keyword evidence="1" id="KW-0732">Signal</keyword>
<evidence type="ECO:0000256" key="1">
    <source>
        <dbReference type="SAM" id="SignalP"/>
    </source>
</evidence>
<dbReference type="RefSeq" id="WP_010854922.1">
    <property type="nucleotide sequence ID" value="NZ_AQHR01000080.1"/>
</dbReference>
<comment type="caution">
    <text evidence="2">The sequence shown here is derived from an EMBL/GenBank/DDBJ whole genome shotgun (WGS) entry which is preliminary data.</text>
</comment>
<dbReference type="Pfam" id="PF11138">
    <property type="entry name" value="DUF2911"/>
    <property type="match status" value="1"/>
</dbReference>
<protein>
    <recommendedName>
        <fullName evidence="4">Dihydrolipoamide dehydrogenase</fullName>
    </recommendedName>
</protein>
<dbReference type="OrthoDB" id="978542at2"/>
<dbReference type="AlphaFoldDB" id="R7ZRV9"/>
<dbReference type="EMBL" id="AQHR01000080">
    <property type="protein sequence ID" value="EON76729.1"/>
    <property type="molecule type" value="Genomic_DNA"/>
</dbReference>